<dbReference type="AlphaFoldDB" id="A0AA85JC21"/>
<organism evidence="1 2">
    <name type="scientific">Trichobilharzia regenti</name>
    <name type="common">Nasal bird schistosome</name>
    <dbReference type="NCBI Taxonomy" id="157069"/>
    <lineage>
        <taxon>Eukaryota</taxon>
        <taxon>Metazoa</taxon>
        <taxon>Spiralia</taxon>
        <taxon>Lophotrochozoa</taxon>
        <taxon>Platyhelminthes</taxon>
        <taxon>Trematoda</taxon>
        <taxon>Digenea</taxon>
        <taxon>Strigeidida</taxon>
        <taxon>Schistosomatoidea</taxon>
        <taxon>Schistosomatidae</taxon>
        <taxon>Trichobilharzia</taxon>
    </lineage>
</organism>
<accession>A0AA85JC21</accession>
<keyword evidence="1" id="KW-1185">Reference proteome</keyword>
<evidence type="ECO:0000313" key="2">
    <source>
        <dbReference type="WBParaSite" id="TREG1_141120.1"/>
    </source>
</evidence>
<protein>
    <submittedName>
        <fullName evidence="2">Uncharacterized protein</fullName>
    </submittedName>
</protein>
<name>A0AA85JC21_TRIRE</name>
<proteinExistence type="predicted"/>
<evidence type="ECO:0000313" key="1">
    <source>
        <dbReference type="Proteomes" id="UP000050795"/>
    </source>
</evidence>
<sequence length="102" mass="11476">MLPNLLYIWTSIHSHHYPYVEIKSILSNCVAVISLVHAQLYSTDIGDSKSTRQKHFNLQGRNLYVLFHVFGLIRMSENASSTGDASNTSAAVCLPLQLYFDC</sequence>
<dbReference type="Proteomes" id="UP000050795">
    <property type="component" value="Unassembled WGS sequence"/>
</dbReference>
<reference evidence="1" key="1">
    <citation type="submission" date="2022-06" db="EMBL/GenBank/DDBJ databases">
        <authorList>
            <person name="Berger JAMES D."/>
            <person name="Berger JAMES D."/>
        </authorList>
    </citation>
    <scope>NUCLEOTIDE SEQUENCE [LARGE SCALE GENOMIC DNA]</scope>
</reference>
<reference evidence="2" key="2">
    <citation type="submission" date="2023-11" db="UniProtKB">
        <authorList>
            <consortium name="WormBaseParasite"/>
        </authorList>
    </citation>
    <scope>IDENTIFICATION</scope>
</reference>
<dbReference type="WBParaSite" id="TREG1_141120.1">
    <property type="protein sequence ID" value="TREG1_141120.1"/>
    <property type="gene ID" value="TREG1_141120"/>
</dbReference>